<accession>A0A645GH35</accession>
<gene>
    <name evidence="1" type="primary">rfbG_10</name>
    <name evidence="1" type="ORF">SDC9_172516</name>
</gene>
<evidence type="ECO:0000313" key="1">
    <source>
        <dbReference type="EMBL" id="MPN25109.1"/>
    </source>
</evidence>
<name>A0A645GH35_9ZZZZ</name>
<dbReference type="EMBL" id="VSSQ01074168">
    <property type="protein sequence ID" value="MPN25109.1"/>
    <property type="molecule type" value="Genomic_DNA"/>
</dbReference>
<dbReference type="InterPro" id="IPR036291">
    <property type="entry name" value="NAD(P)-bd_dom_sf"/>
</dbReference>
<dbReference type="EC" id="4.2.1.45" evidence="1"/>
<dbReference type="PANTHER" id="PTHR43000">
    <property type="entry name" value="DTDP-D-GLUCOSE 4,6-DEHYDRATASE-RELATED"/>
    <property type="match status" value="1"/>
</dbReference>
<keyword evidence="1" id="KW-0456">Lyase</keyword>
<dbReference type="AlphaFoldDB" id="A0A645GH35"/>
<reference evidence="1" key="1">
    <citation type="submission" date="2019-08" db="EMBL/GenBank/DDBJ databases">
        <authorList>
            <person name="Kucharzyk K."/>
            <person name="Murdoch R.W."/>
            <person name="Higgins S."/>
            <person name="Loffler F."/>
        </authorList>
    </citation>
    <scope>NUCLEOTIDE SEQUENCE</scope>
</reference>
<dbReference type="GO" id="GO:0047733">
    <property type="term" value="F:CDP-glucose 4,6-dehydratase activity"/>
    <property type="evidence" value="ECO:0007669"/>
    <property type="project" value="UniProtKB-EC"/>
</dbReference>
<dbReference type="SUPFAM" id="SSF51735">
    <property type="entry name" value="NAD(P)-binding Rossmann-fold domains"/>
    <property type="match status" value="1"/>
</dbReference>
<protein>
    <submittedName>
        <fullName evidence="1">CDP-glucose 4,6-dehydratase</fullName>
        <ecNumber evidence="1">4.2.1.45</ecNumber>
    </submittedName>
</protein>
<sequence length="208" mass="23125">MSKAATELVAQSWNRSFFLPNPKLGAVVTVRAGNVIGGGDYAQDRIVPDSVLALLAGQPIPIRNPHAVRPWQHVLECLSGYLWLASKIASEGKTSPLVTPFNFGPDPSARQPVRQLVEEILLTWPGKWEDHSNPNSPHEARLLALAIEKASALLGWRPSWNFKEAVRHTVEWYHQRHVAGNPDMLKFSQAQIDAYVEAGRRQGMAWAL</sequence>
<organism evidence="1">
    <name type="scientific">bioreactor metagenome</name>
    <dbReference type="NCBI Taxonomy" id="1076179"/>
    <lineage>
        <taxon>unclassified sequences</taxon>
        <taxon>metagenomes</taxon>
        <taxon>ecological metagenomes</taxon>
    </lineage>
</organism>
<comment type="caution">
    <text evidence="1">The sequence shown here is derived from an EMBL/GenBank/DDBJ whole genome shotgun (WGS) entry which is preliminary data.</text>
</comment>
<dbReference type="Gene3D" id="3.90.25.10">
    <property type="entry name" value="UDP-galactose 4-epimerase, domain 1"/>
    <property type="match status" value="1"/>
</dbReference>
<proteinExistence type="predicted"/>